<feature type="region of interest" description="Disordered" evidence="1">
    <location>
        <begin position="54"/>
        <end position="74"/>
    </location>
</feature>
<dbReference type="EMBL" id="DSEC01000596">
    <property type="protein sequence ID" value="HER44437.1"/>
    <property type="molecule type" value="Genomic_DNA"/>
</dbReference>
<evidence type="ECO:0000313" key="2">
    <source>
        <dbReference type="EMBL" id="HER44437.1"/>
    </source>
</evidence>
<evidence type="ECO:0000256" key="1">
    <source>
        <dbReference type="SAM" id="MobiDB-lite"/>
    </source>
</evidence>
<gene>
    <name evidence="2" type="ORF">ENO08_08260</name>
</gene>
<name>A0A7V2AWB4_UNCEI</name>
<dbReference type="Proteomes" id="UP000886069">
    <property type="component" value="Unassembled WGS sequence"/>
</dbReference>
<sequence>MESLGVGTECPLQDPAILGRAVRMGILDAPELVGSNVAPGIVVTAPVGGGYDAVDSGTGGTMSEEERLRRIRGS</sequence>
<comment type="caution">
    <text evidence="2">The sequence shown here is derived from an EMBL/GenBank/DDBJ whole genome shotgun (WGS) entry which is preliminary data.</text>
</comment>
<proteinExistence type="predicted"/>
<organism evidence="2">
    <name type="scientific">Eiseniibacteriota bacterium</name>
    <dbReference type="NCBI Taxonomy" id="2212470"/>
    <lineage>
        <taxon>Bacteria</taxon>
        <taxon>Candidatus Eiseniibacteriota</taxon>
    </lineage>
</organism>
<accession>A0A7V2AWB4</accession>
<reference evidence="2" key="1">
    <citation type="journal article" date="2020" name="mSystems">
        <title>Genome- and Community-Level Interaction Insights into Carbon Utilization and Element Cycling Functions of Hydrothermarchaeota in Hydrothermal Sediment.</title>
        <authorList>
            <person name="Zhou Z."/>
            <person name="Liu Y."/>
            <person name="Xu W."/>
            <person name="Pan J."/>
            <person name="Luo Z.H."/>
            <person name="Li M."/>
        </authorList>
    </citation>
    <scope>NUCLEOTIDE SEQUENCE [LARGE SCALE GENOMIC DNA]</scope>
    <source>
        <strain evidence="2">SpSt-1233</strain>
    </source>
</reference>
<protein>
    <submittedName>
        <fullName evidence="2">Uncharacterized protein</fullName>
    </submittedName>
</protein>
<dbReference type="AlphaFoldDB" id="A0A7V2AWB4"/>